<evidence type="ECO:0000313" key="1">
    <source>
        <dbReference type="EMBL" id="MCY9529151.1"/>
    </source>
</evidence>
<keyword evidence="2" id="KW-1185">Reference proteome</keyword>
<dbReference type="Proteomes" id="UP001527090">
    <property type="component" value="Unassembled WGS sequence"/>
</dbReference>
<comment type="caution">
    <text evidence="1">The sequence shown here is derived from an EMBL/GenBank/DDBJ whole genome shotgun (WGS) entry which is preliminary data.</text>
</comment>
<dbReference type="EMBL" id="JAMDLY010000008">
    <property type="protein sequence ID" value="MCY9529151.1"/>
    <property type="molecule type" value="Genomic_DNA"/>
</dbReference>
<evidence type="ECO:0000313" key="2">
    <source>
        <dbReference type="Proteomes" id="UP001527090"/>
    </source>
</evidence>
<reference evidence="1 2" key="1">
    <citation type="submission" date="2022-05" db="EMBL/GenBank/DDBJ databases">
        <title>Genome Sequencing of Bee-Associated Microbes.</title>
        <authorList>
            <person name="Dunlap C."/>
        </authorList>
    </citation>
    <scope>NUCLEOTIDE SEQUENCE [LARGE SCALE GENOMIC DNA]</scope>
    <source>
        <strain evidence="1 2">NRRL NRS-750</strain>
    </source>
</reference>
<sequence>MKTEKIEVHTWELLESLGVPTVELVDIDLKGDVVVLTVVEAGEGEQNE</sequence>
<protein>
    <submittedName>
        <fullName evidence="1">Uncharacterized protein</fullName>
    </submittedName>
</protein>
<name>A0ABT4E5Y4_PAEAL</name>
<accession>A0ABT4E5Y4</accession>
<proteinExistence type="predicted"/>
<dbReference type="RefSeq" id="WP_268631877.1">
    <property type="nucleotide sequence ID" value="NZ_JAMDLY010000008.1"/>
</dbReference>
<gene>
    <name evidence="1" type="ORF">M5X04_07350</name>
</gene>
<organism evidence="1 2">
    <name type="scientific">Paenibacillus alvei</name>
    <name type="common">Bacillus alvei</name>
    <dbReference type="NCBI Taxonomy" id="44250"/>
    <lineage>
        <taxon>Bacteria</taxon>
        <taxon>Bacillati</taxon>
        <taxon>Bacillota</taxon>
        <taxon>Bacilli</taxon>
        <taxon>Bacillales</taxon>
        <taxon>Paenibacillaceae</taxon>
        <taxon>Paenibacillus</taxon>
    </lineage>
</organism>